<comment type="caution">
    <text evidence="1">The sequence shown here is derived from an EMBL/GenBank/DDBJ whole genome shotgun (WGS) entry which is preliminary data.</text>
</comment>
<keyword evidence="2" id="KW-1185">Reference proteome</keyword>
<proteinExistence type="predicted"/>
<protein>
    <recommendedName>
        <fullName evidence="3">SMI1/KNR4 family protein</fullName>
    </recommendedName>
</protein>
<organism evidence="1 2">
    <name type="scientific">Massilia atriviolacea</name>
    <dbReference type="NCBI Taxonomy" id="2495579"/>
    <lineage>
        <taxon>Bacteria</taxon>
        <taxon>Pseudomonadati</taxon>
        <taxon>Pseudomonadota</taxon>
        <taxon>Betaproteobacteria</taxon>
        <taxon>Burkholderiales</taxon>
        <taxon>Oxalobacteraceae</taxon>
        <taxon>Telluria group</taxon>
        <taxon>Massilia</taxon>
    </lineage>
</organism>
<reference evidence="1 2" key="1">
    <citation type="submission" date="2018-12" db="EMBL/GenBank/DDBJ databases">
        <authorList>
            <person name="Yang E."/>
        </authorList>
    </citation>
    <scope>NUCLEOTIDE SEQUENCE [LARGE SCALE GENOMIC DNA]</scope>
    <source>
        <strain evidence="1 2">SOD</strain>
    </source>
</reference>
<name>A0A430HDS9_9BURK</name>
<sequence>MELDTALHNFASAFAAAPDNVGAFQVRAPRPVAEPVALGAVLRDYYARVLLSDDAMVAGALQLDLYTLEVLEARQHGWRWVRGKGGALTESRHWDKHRIVIGERNGDAIAVDSSTPGGAVYGHIGSYSCMIAADLASFFQLMAEAMVVEAHTYDYEVYDDDDNPLPAFLDQLRAIARRLLGPDGEAGFMTFFFD</sequence>
<accession>A0A430HDS9</accession>
<dbReference type="RefSeq" id="WP_126077293.1">
    <property type="nucleotide sequence ID" value="NZ_CP051166.1"/>
</dbReference>
<evidence type="ECO:0008006" key="3">
    <source>
        <dbReference type="Google" id="ProtNLM"/>
    </source>
</evidence>
<dbReference type="Proteomes" id="UP000278085">
    <property type="component" value="Unassembled WGS sequence"/>
</dbReference>
<gene>
    <name evidence="1" type="ORF">EJB06_27845</name>
</gene>
<dbReference type="OrthoDB" id="2738255at2"/>
<dbReference type="AlphaFoldDB" id="A0A430HDS9"/>
<evidence type="ECO:0000313" key="1">
    <source>
        <dbReference type="EMBL" id="RSZ55686.1"/>
    </source>
</evidence>
<evidence type="ECO:0000313" key="2">
    <source>
        <dbReference type="Proteomes" id="UP000278085"/>
    </source>
</evidence>
<dbReference type="EMBL" id="RXLQ01000022">
    <property type="protein sequence ID" value="RSZ55686.1"/>
    <property type="molecule type" value="Genomic_DNA"/>
</dbReference>